<dbReference type="RefSeq" id="WP_127693766.1">
    <property type="nucleotide sequence ID" value="NZ_SACQ01000003.1"/>
</dbReference>
<dbReference type="Pfam" id="PF11743">
    <property type="entry name" value="DUF3301"/>
    <property type="match status" value="1"/>
</dbReference>
<name>A0A437Q8M4_9GAMM</name>
<organism evidence="1 2">
    <name type="scientific">Neptunomonas marina</name>
    <dbReference type="NCBI Taxonomy" id="1815562"/>
    <lineage>
        <taxon>Bacteria</taxon>
        <taxon>Pseudomonadati</taxon>
        <taxon>Pseudomonadota</taxon>
        <taxon>Gammaproteobacteria</taxon>
        <taxon>Oceanospirillales</taxon>
        <taxon>Oceanospirillaceae</taxon>
        <taxon>Neptunomonas</taxon>
    </lineage>
</organism>
<proteinExistence type="predicted"/>
<sequence length="106" mass="12567">MFIELSDLFWVSFICLGMFYWWKAQQVKEVAFRAANKTCKEMGLQLLDQSIGLRALWLKRDDDGQLKLWRRYQFEFSSTGDDRYTGRVIVLGRRITSVDLEPHRIG</sequence>
<dbReference type="EMBL" id="SACQ01000003">
    <property type="protein sequence ID" value="RVU30921.1"/>
    <property type="molecule type" value="Genomic_DNA"/>
</dbReference>
<evidence type="ECO:0000313" key="1">
    <source>
        <dbReference type="EMBL" id="RVU30921.1"/>
    </source>
</evidence>
<reference evidence="1 2" key="1">
    <citation type="submission" date="2019-01" db="EMBL/GenBank/DDBJ databases">
        <authorList>
            <person name="Chen W.-M."/>
        </authorList>
    </citation>
    <scope>NUCLEOTIDE SEQUENCE [LARGE SCALE GENOMIC DNA]</scope>
    <source>
        <strain evidence="1 2">HPM-16</strain>
    </source>
</reference>
<gene>
    <name evidence="1" type="ORF">EOE65_07855</name>
</gene>
<dbReference type="AlphaFoldDB" id="A0A437Q8M4"/>
<dbReference type="InterPro" id="IPR021732">
    <property type="entry name" value="DUF3301"/>
</dbReference>
<evidence type="ECO:0000313" key="2">
    <source>
        <dbReference type="Proteomes" id="UP000282818"/>
    </source>
</evidence>
<accession>A0A437Q8M4</accession>
<protein>
    <submittedName>
        <fullName evidence="1">DUF3301 domain-containing protein</fullName>
    </submittedName>
</protein>
<keyword evidence="2" id="KW-1185">Reference proteome</keyword>
<comment type="caution">
    <text evidence="1">The sequence shown here is derived from an EMBL/GenBank/DDBJ whole genome shotgun (WGS) entry which is preliminary data.</text>
</comment>
<dbReference type="Proteomes" id="UP000282818">
    <property type="component" value="Unassembled WGS sequence"/>
</dbReference>